<dbReference type="GO" id="GO:0006531">
    <property type="term" value="P:aspartate metabolic process"/>
    <property type="evidence" value="ECO:0007669"/>
    <property type="project" value="TreeGrafter"/>
</dbReference>
<dbReference type="CDD" id="cd01357">
    <property type="entry name" value="Aspartase"/>
    <property type="match status" value="1"/>
</dbReference>
<dbReference type="EC" id="4.3.1.1" evidence="5"/>
<proteinExistence type="predicted"/>
<dbReference type="NCBIfam" id="NF008909">
    <property type="entry name" value="PRK12273.1"/>
    <property type="match status" value="1"/>
</dbReference>
<dbReference type="GO" id="GO:0008652">
    <property type="term" value="P:amino acid biosynthetic process"/>
    <property type="evidence" value="ECO:0007669"/>
    <property type="project" value="UniProtKB-KW"/>
</dbReference>
<dbReference type="InterPro" id="IPR051546">
    <property type="entry name" value="Aspartate_Ammonia-Lyase"/>
</dbReference>
<keyword evidence="1" id="KW-0028">Amino-acid biosynthesis</keyword>
<dbReference type="InterPro" id="IPR018951">
    <property type="entry name" value="Fumarase_C_C"/>
</dbReference>
<dbReference type="OrthoDB" id="9802809at2"/>
<evidence type="ECO:0000256" key="1">
    <source>
        <dbReference type="ARBA" id="ARBA00022605"/>
    </source>
</evidence>
<feature type="domain" description="Fumarate lyase N-terminal" evidence="3">
    <location>
        <begin position="11"/>
        <end position="340"/>
    </location>
</feature>
<evidence type="ECO:0000313" key="6">
    <source>
        <dbReference type="Proteomes" id="UP000297597"/>
    </source>
</evidence>
<dbReference type="Proteomes" id="UP000297597">
    <property type="component" value="Unassembled WGS sequence"/>
</dbReference>
<dbReference type="Pfam" id="PF10415">
    <property type="entry name" value="FumaraseC_C"/>
    <property type="match status" value="1"/>
</dbReference>
<dbReference type="AlphaFoldDB" id="A0A4Y7RNX4"/>
<dbReference type="FunFam" id="1.20.200.10:FF:000001">
    <property type="entry name" value="Fumarate hydratase, mitochondrial"/>
    <property type="match status" value="1"/>
</dbReference>
<dbReference type="InterPro" id="IPR000362">
    <property type="entry name" value="Fumarate_lyase_fam"/>
</dbReference>
<protein>
    <submittedName>
        <fullName evidence="5">Aspartate ammonia-lyase</fullName>
        <ecNumber evidence="5">4.3.1.1</ecNumber>
    </submittedName>
</protein>
<dbReference type="PROSITE" id="PS00163">
    <property type="entry name" value="FUMARATE_LYASES"/>
    <property type="match status" value="1"/>
</dbReference>
<dbReference type="InterPro" id="IPR024083">
    <property type="entry name" value="Fumarase/histidase_N"/>
</dbReference>
<comment type="caution">
    <text evidence="5">The sequence shown here is derived from an EMBL/GenBank/DDBJ whole genome shotgun (WGS) entry which is preliminary data.</text>
</comment>
<accession>A0A4Y7RNX4</accession>
<feature type="domain" description="Fumarase C C-terminal" evidence="4">
    <location>
        <begin position="407"/>
        <end position="459"/>
    </location>
</feature>
<name>A0A4Y7RNX4_9FIRM</name>
<keyword evidence="2 5" id="KW-0456">Lyase</keyword>
<dbReference type="SUPFAM" id="SSF48557">
    <property type="entry name" value="L-aspartase-like"/>
    <property type="match status" value="1"/>
</dbReference>
<keyword evidence="6" id="KW-1185">Reference proteome</keyword>
<dbReference type="Gene3D" id="1.20.200.10">
    <property type="entry name" value="Fumarase/aspartase (Central domain)"/>
    <property type="match status" value="1"/>
</dbReference>
<dbReference type="PANTHER" id="PTHR42696:SF2">
    <property type="entry name" value="ASPARTATE AMMONIA-LYASE"/>
    <property type="match status" value="1"/>
</dbReference>
<gene>
    <name evidence="5" type="primary">aspA</name>
    <name evidence="5" type="ORF">Pmgp_02145</name>
</gene>
<dbReference type="PANTHER" id="PTHR42696">
    <property type="entry name" value="ASPARTATE AMMONIA-LYASE"/>
    <property type="match status" value="1"/>
</dbReference>
<reference evidence="5 6" key="1">
    <citation type="journal article" date="2018" name="Environ. Microbiol.">
        <title>Novel energy conservation strategies and behaviour of Pelotomaculum schinkii driving syntrophic propionate catabolism.</title>
        <authorList>
            <person name="Hidalgo-Ahumada C.A.P."/>
            <person name="Nobu M.K."/>
            <person name="Narihiro T."/>
            <person name="Tamaki H."/>
            <person name="Liu W.T."/>
            <person name="Kamagata Y."/>
            <person name="Stams A.J.M."/>
            <person name="Imachi H."/>
            <person name="Sousa D.Z."/>
        </authorList>
    </citation>
    <scope>NUCLEOTIDE SEQUENCE [LARGE SCALE GENOMIC DNA]</scope>
    <source>
        <strain evidence="5 6">MGP</strain>
    </source>
</reference>
<dbReference type="RefSeq" id="WP_134213981.1">
    <property type="nucleotide sequence ID" value="NZ_QFFZ01000022.1"/>
</dbReference>
<dbReference type="EMBL" id="QFFZ01000022">
    <property type="protein sequence ID" value="TEB10694.1"/>
    <property type="molecule type" value="Genomic_DNA"/>
</dbReference>
<evidence type="ECO:0000256" key="2">
    <source>
        <dbReference type="ARBA" id="ARBA00023239"/>
    </source>
</evidence>
<dbReference type="GO" id="GO:0005829">
    <property type="term" value="C:cytosol"/>
    <property type="evidence" value="ECO:0007669"/>
    <property type="project" value="TreeGrafter"/>
</dbReference>
<evidence type="ECO:0000313" key="5">
    <source>
        <dbReference type="EMBL" id="TEB10694.1"/>
    </source>
</evidence>
<dbReference type="InterPro" id="IPR020557">
    <property type="entry name" value="Fumarate_lyase_CS"/>
</dbReference>
<dbReference type="GO" id="GO:0008797">
    <property type="term" value="F:aspartate ammonia-lyase activity"/>
    <property type="evidence" value="ECO:0007669"/>
    <property type="project" value="UniProtKB-EC"/>
</dbReference>
<organism evidence="5 6">
    <name type="scientific">Pelotomaculum propionicicum</name>
    <dbReference type="NCBI Taxonomy" id="258475"/>
    <lineage>
        <taxon>Bacteria</taxon>
        <taxon>Bacillati</taxon>
        <taxon>Bacillota</taxon>
        <taxon>Clostridia</taxon>
        <taxon>Eubacteriales</taxon>
        <taxon>Desulfotomaculaceae</taxon>
        <taxon>Pelotomaculum</taxon>
    </lineage>
</organism>
<evidence type="ECO:0000259" key="3">
    <source>
        <dbReference type="Pfam" id="PF00206"/>
    </source>
</evidence>
<sequence>MEYRVEKDLLGELKVPRDAYYGIHTVRAVGNFKVSGIMTNPALIRAIAQVKQAAAMANMSAGLLERRPGEAIVRAAGEVAAGRFAGQFIVDALQGGAGTSTNMNVNEVIANRAIELLGGAKGDYSLVHPLEHVNMSQSTNDVYPTALRIAAIGMVIELSETLADLQSALQDKEALFAGILKLGRTEMQDAVPVTLGQEFSAFAEAVARDRWRLYKVEERLRQVNLGGTAVGTGLNANPKYIFTVIEELRSITGIGLARSENMIDLTQNADVFVEISGLLKAAAVNLAKIAGDLRLLSSGPLGGLAEIRLPRVQAGSSIMPGKVNPVIPEMVTQVAFQVMGNDQVIAAAAAGGQLELNAFMPLIAHNLLSSLEMLIKAVNLFTEKCVKDIEADEERCKRWLEESYGFITALAPHLGYDQASELVKRAYREKKNLRQLIMESGLYTGEELEALFTPGELTRPGLAGAKNIRKGRGLQ</sequence>
<dbReference type="Gene3D" id="1.10.40.30">
    <property type="entry name" value="Fumarase/aspartase (C-terminal domain)"/>
    <property type="match status" value="1"/>
</dbReference>
<dbReference type="GO" id="GO:0006099">
    <property type="term" value="P:tricarboxylic acid cycle"/>
    <property type="evidence" value="ECO:0007669"/>
    <property type="project" value="InterPro"/>
</dbReference>
<dbReference type="Gene3D" id="1.10.275.10">
    <property type="entry name" value="Fumarase/aspartase (N-terminal domain)"/>
    <property type="match status" value="1"/>
</dbReference>
<dbReference type="FunFam" id="1.10.275.10:FF:000001">
    <property type="entry name" value="Fumarate hydratase, mitochondrial"/>
    <property type="match status" value="1"/>
</dbReference>
<dbReference type="Pfam" id="PF00206">
    <property type="entry name" value="Lyase_1"/>
    <property type="match status" value="1"/>
</dbReference>
<dbReference type="InterPro" id="IPR008948">
    <property type="entry name" value="L-Aspartase-like"/>
</dbReference>
<dbReference type="InterPro" id="IPR022761">
    <property type="entry name" value="Fumarate_lyase_N"/>
</dbReference>
<evidence type="ECO:0000259" key="4">
    <source>
        <dbReference type="Pfam" id="PF10415"/>
    </source>
</evidence>
<dbReference type="PRINTS" id="PR00149">
    <property type="entry name" value="FUMRATELYASE"/>
</dbReference>